<dbReference type="AlphaFoldDB" id="A0A392VGM9"/>
<name>A0A392VGM9_9FABA</name>
<dbReference type="EMBL" id="LXQA011117941">
    <property type="protein sequence ID" value="MCI85540.1"/>
    <property type="molecule type" value="Genomic_DNA"/>
</dbReference>
<accession>A0A392VGM9</accession>
<organism evidence="1 2">
    <name type="scientific">Trifolium medium</name>
    <dbReference type="NCBI Taxonomy" id="97028"/>
    <lineage>
        <taxon>Eukaryota</taxon>
        <taxon>Viridiplantae</taxon>
        <taxon>Streptophyta</taxon>
        <taxon>Embryophyta</taxon>
        <taxon>Tracheophyta</taxon>
        <taxon>Spermatophyta</taxon>
        <taxon>Magnoliopsida</taxon>
        <taxon>eudicotyledons</taxon>
        <taxon>Gunneridae</taxon>
        <taxon>Pentapetalae</taxon>
        <taxon>rosids</taxon>
        <taxon>fabids</taxon>
        <taxon>Fabales</taxon>
        <taxon>Fabaceae</taxon>
        <taxon>Papilionoideae</taxon>
        <taxon>50 kb inversion clade</taxon>
        <taxon>NPAAA clade</taxon>
        <taxon>Hologalegina</taxon>
        <taxon>IRL clade</taxon>
        <taxon>Trifolieae</taxon>
        <taxon>Trifolium</taxon>
    </lineage>
</organism>
<dbReference type="Proteomes" id="UP000265520">
    <property type="component" value="Unassembled WGS sequence"/>
</dbReference>
<sequence length="27" mass="2980">MMPTELLLQPCIEISSPLNPSVQNPVE</sequence>
<protein>
    <submittedName>
        <fullName evidence="1">Uncharacterized protein</fullName>
    </submittedName>
</protein>
<evidence type="ECO:0000313" key="1">
    <source>
        <dbReference type="EMBL" id="MCI85540.1"/>
    </source>
</evidence>
<evidence type="ECO:0000313" key="2">
    <source>
        <dbReference type="Proteomes" id="UP000265520"/>
    </source>
</evidence>
<feature type="non-terminal residue" evidence="1">
    <location>
        <position position="27"/>
    </location>
</feature>
<reference evidence="1 2" key="1">
    <citation type="journal article" date="2018" name="Front. Plant Sci.">
        <title>Red Clover (Trifolium pratense) and Zigzag Clover (T. medium) - A Picture of Genomic Similarities and Differences.</title>
        <authorList>
            <person name="Dluhosova J."/>
            <person name="Istvanek J."/>
            <person name="Nedelnik J."/>
            <person name="Repkova J."/>
        </authorList>
    </citation>
    <scope>NUCLEOTIDE SEQUENCE [LARGE SCALE GENOMIC DNA]</scope>
    <source>
        <strain evidence="2">cv. 10/8</strain>
        <tissue evidence="1">Leaf</tissue>
    </source>
</reference>
<comment type="caution">
    <text evidence="1">The sequence shown here is derived from an EMBL/GenBank/DDBJ whole genome shotgun (WGS) entry which is preliminary data.</text>
</comment>
<keyword evidence="2" id="KW-1185">Reference proteome</keyword>
<proteinExistence type="predicted"/>